<keyword evidence="2" id="KW-0812">Transmembrane</keyword>
<organism evidence="3 4">
    <name type="scientific">Gemmiger formicilis</name>
    <dbReference type="NCBI Taxonomy" id="745368"/>
    <lineage>
        <taxon>Bacteria</taxon>
        <taxon>Bacillati</taxon>
        <taxon>Bacillota</taxon>
        <taxon>Clostridia</taxon>
        <taxon>Eubacteriales</taxon>
        <taxon>Gemmiger</taxon>
    </lineage>
</organism>
<keyword evidence="4" id="KW-1185">Reference proteome</keyword>
<dbReference type="EMBL" id="FUYF01000003">
    <property type="protein sequence ID" value="SKA77572.1"/>
    <property type="molecule type" value="Genomic_DNA"/>
</dbReference>
<protein>
    <recommendedName>
        <fullName evidence="5">F0F1-ATPase subunit Ca2+/Mg2+ transporter</fullName>
    </recommendedName>
</protein>
<dbReference type="STRING" id="745368.SAMN02745178_00665"/>
<evidence type="ECO:0008006" key="5">
    <source>
        <dbReference type="Google" id="ProtNLM"/>
    </source>
</evidence>
<keyword evidence="2" id="KW-1133">Transmembrane helix</keyword>
<feature type="region of interest" description="Disordered" evidence="1">
    <location>
        <begin position="70"/>
        <end position="90"/>
    </location>
</feature>
<dbReference type="AlphaFoldDB" id="A0A1T4WJS2"/>
<name>A0A1T4WJS2_9FIRM</name>
<dbReference type="GeneID" id="93337155"/>
<dbReference type="OrthoDB" id="1857094at2"/>
<accession>A0A1T4WJS2</accession>
<keyword evidence="2" id="KW-0472">Membrane</keyword>
<feature type="transmembrane region" description="Helical" evidence="2">
    <location>
        <begin position="12"/>
        <end position="35"/>
    </location>
</feature>
<feature type="transmembrane region" description="Helical" evidence="2">
    <location>
        <begin position="41"/>
        <end position="61"/>
    </location>
</feature>
<sequence length="90" mass="9742">MKGLYDVARHLVWLTQFGLSVVVPPTLCIAGSVWLRHRFTLGGWVVAVGVVVGVLAAASCLRCSLQALDRQGRPAKKDGEKTSPISFDQH</sequence>
<evidence type="ECO:0000256" key="2">
    <source>
        <dbReference type="SAM" id="Phobius"/>
    </source>
</evidence>
<gene>
    <name evidence="3" type="ORF">SAMN02745178_00665</name>
</gene>
<feature type="compositionally biased region" description="Basic and acidic residues" evidence="1">
    <location>
        <begin position="70"/>
        <end position="81"/>
    </location>
</feature>
<evidence type="ECO:0000313" key="3">
    <source>
        <dbReference type="EMBL" id="SKA77572.1"/>
    </source>
</evidence>
<evidence type="ECO:0000313" key="4">
    <source>
        <dbReference type="Proteomes" id="UP000190286"/>
    </source>
</evidence>
<dbReference type="Proteomes" id="UP000190286">
    <property type="component" value="Unassembled WGS sequence"/>
</dbReference>
<evidence type="ECO:0000256" key="1">
    <source>
        <dbReference type="SAM" id="MobiDB-lite"/>
    </source>
</evidence>
<dbReference type="RefSeq" id="WP_078783669.1">
    <property type="nucleotide sequence ID" value="NZ_DBFAPE010000072.1"/>
</dbReference>
<reference evidence="3 4" key="1">
    <citation type="submission" date="2017-02" db="EMBL/GenBank/DDBJ databases">
        <authorList>
            <person name="Peterson S.W."/>
        </authorList>
    </citation>
    <scope>NUCLEOTIDE SEQUENCE [LARGE SCALE GENOMIC DNA]</scope>
    <source>
        <strain evidence="3 4">ATCC 27749</strain>
    </source>
</reference>
<proteinExistence type="predicted"/>